<dbReference type="SUPFAM" id="SSF49785">
    <property type="entry name" value="Galactose-binding domain-like"/>
    <property type="match status" value="1"/>
</dbReference>
<sequence>MIFKVAETLILLALCVTQALAIDFTNSKWIWTSEGGTDLQKQPGSRAFRRDYYPPLGKSALSADILIVGDDGYTLYLNGKQIGVGQSWSVAQAYCVRLAPSCNVFAVNVTNGSNVPNPAGLLAAIQIKYTDGFVETVVTDSSWHVNTNVPAGFQEVGFDDSTWPAATVEANYGASPWGLISTPPSAASPRLSLTDANWIWTNEVSGGNAPIGNRAFRKTITLPAGQRATSATITLTADNWYTLYVQGKVVGTGFDFRAAQKYVVDILPYSEEVTIAVWALNGNGPTSPAGLIAEVDLTMEDCECGSVLSLVTDGSWKYNLGTPVGFEQVGYDDSAWPAAVVEGKYGMQPWGNVVVPTAVSPPSGPAPGAPSAMPASVAM</sequence>
<organism evidence="2 3">
    <name type="scientific">Agrocybe pediades</name>
    <dbReference type="NCBI Taxonomy" id="84607"/>
    <lineage>
        <taxon>Eukaryota</taxon>
        <taxon>Fungi</taxon>
        <taxon>Dikarya</taxon>
        <taxon>Basidiomycota</taxon>
        <taxon>Agaricomycotina</taxon>
        <taxon>Agaricomycetes</taxon>
        <taxon>Agaricomycetidae</taxon>
        <taxon>Agaricales</taxon>
        <taxon>Agaricineae</taxon>
        <taxon>Strophariaceae</taxon>
        <taxon>Agrocybe</taxon>
    </lineage>
</organism>
<proteinExistence type="predicted"/>
<protein>
    <recommendedName>
        <fullName evidence="4">Carbohydrate-binding module family 67 protein</fullName>
    </recommendedName>
</protein>
<dbReference type="Gene3D" id="2.60.120.260">
    <property type="entry name" value="Galactose-binding domain-like"/>
    <property type="match status" value="2"/>
</dbReference>
<evidence type="ECO:0000313" key="2">
    <source>
        <dbReference type="EMBL" id="KAF4616799.1"/>
    </source>
</evidence>
<keyword evidence="3" id="KW-1185">Reference proteome</keyword>
<dbReference type="EMBL" id="JAACJL010000031">
    <property type="protein sequence ID" value="KAF4616799.1"/>
    <property type="molecule type" value="Genomic_DNA"/>
</dbReference>
<dbReference type="InterPro" id="IPR008979">
    <property type="entry name" value="Galactose-bd-like_sf"/>
</dbReference>
<evidence type="ECO:0000256" key="1">
    <source>
        <dbReference type="SAM" id="SignalP"/>
    </source>
</evidence>
<evidence type="ECO:0000313" key="3">
    <source>
        <dbReference type="Proteomes" id="UP000521872"/>
    </source>
</evidence>
<dbReference type="Proteomes" id="UP000521872">
    <property type="component" value="Unassembled WGS sequence"/>
</dbReference>
<comment type="caution">
    <text evidence="2">The sequence shown here is derived from an EMBL/GenBank/DDBJ whole genome shotgun (WGS) entry which is preliminary data.</text>
</comment>
<keyword evidence="1" id="KW-0732">Signal</keyword>
<accession>A0A8H4VQX3</accession>
<name>A0A8H4VQX3_9AGAR</name>
<feature type="signal peptide" evidence="1">
    <location>
        <begin position="1"/>
        <end position="21"/>
    </location>
</feature>
<gene>
    <name evidence="2" type="ORF">D9613_008258</name>
</gene>
<feature type="chain" id="PRO_5034197184" description="Carbohydrate-binding module family 67 protein" evidence="1">
    <location>
        <begin position="22"/>
        <end position="379"/>
    </location>
</feature>
<reference evidence="2 3" key="1">
    <citation type="submission" date="2019-12" db="EMBL/GenBank/DDBJ databases">
        <authorList>
            <person name="Floudas D."/>
            <person name="Bentzer J."/>
            <person name="Ahren D."/>
            <person name="Johansson T."/>
            <person name="Persson P."/>
            <person name="Tunlid A."/>
        </authorList>
    </citation>
    <scope>NUCLEOTIDE SEQUENCE [LARGE SCALE GENOMIC DNA]</scope>
    <source>
        <strain evidence="2 3">CBS 102.39</strain>
    </source>
</reference>
<dbReference type="AlphaFoldDB" id="A0A8H4VQX3"/>
<evidence type="ECO:0008006" key="4">
    <source>
        <dbReference type="Google" id="ProtNLM"/>
    </source>
</evidence>